<evidence type="ECO:0000313" key="3">
    <source>
        <dbReference type="Proteomes" id="UP000383122"/>
    </source>
</evidence>
<dbReference type="AlphaFoldDB" id="A0A5E4ZST4"/>
<organism evidence="2 3">
    <name type="scientific">Pandoraea anapnoica</name>
    <dbReference type="NCBI Taxonomy" id="2508301"/>
    <lineage>
        <taxon>Bacteria</taxon>
        <taxon>Pseudomonadati</taxon>
        <taxon>Pseudomonadota</taxon>
        <taxon>Betaproteobacteria</taxon>
        <taxon>Burkholderiales</taxon>
        <taxon>Burkholderiaceae</taxon>
        <taxon>Pandoraea</taxon>
    </lineage>
</organism>
<accession>A0A5E4ZST4</accession>
<dbReference type="EMBL" id="CABPSP010000003">
    <property type="protein sequence ID" value="VVE64411.1"/>
    <property type="molecule type" value="Genomic_DNA"/>
</dbReference>
<keyword evidence="1" id="KW-0732">Signal</keyword>
<evidence type="ECO:0000313" key="2">
    <source>
        <dbReference type="EMBL" id="VVE64411.1"/>
    </source>
</evidence>
<sequence length="176" mass="19092">MRRFGILSLVVTAAFASAGCASDLSLHTPVTSRDLGMGDGMVIAETQRTATDSMLQVKRLYRYEKTGPSAWGTPQSFTLYCAVRQIGTDHGHRTARLGMLVKDDAGWHAPPPNQSLGEVGPDQMYVHVDWDGAVATNVPSGMTTANLPLDGKLEKNCADIKARMERMLREQQKASG</sequence>
<name>A0A5E4ZST4_9BURK</name>
<protein>
    <recommendedName>
        <fullName evidence="4">Lipoprotein</fullName>
    </recommendedName>
</protein>
<keyword evidence="3" id="KW-1185">Reference proteome</keyword>
<dbReference type="RefSeq" id="WP_150737656.1">
    <property type="nucleotide sequence ID" value="NZ_CABPSP010000003.1"/>
</dbReference>
<evidence type="ECO:0008006" key="4">
    <source>
        <dbReference type="Google" id="ProtNLM"/>
    </source>
</evidence>
<dbReference type="Proteomes" id="UP000383122">
    <property type="component" value="Unassembled WGS sequence"/>
</dbReference>
<gene>
    <name evidence="2" type="ORF">PAN31117_01574</name>
</gene>
<reference evidence="2 3" key="1">
    <citation type="submission" date="2019-08" db="EMBL/GenBank/DDBJ databases">
        <authorList>
            <person name="Peeters C."/>
        </authorList>
    </citation>
    <scope>NUCLEOTIDE SEQUENCE [LARGE SCALE GENOMIC DNA]</scope>
    <source>
        <strain evidence="2 3">LMG 31117</strain>
    </source>
</reference>
<feature type="signal peptide" evidence="1">
    <location>
        <begin position="1"/>
        <end position="21"/>
    </location>
</feature>
<dbReference type="PROSITE" id="PS51257">
    <property type="entry name" value="PROKAR_LIPOPROTEIN"/>
    <property type="match status" value="1"/>
</dbReference>
<proteinExistence type="predicted"/>
<feature type="chain" id="PRO_5022832349" description="Lipoprotein" evidence="1">
    <location>
        <begin position="22"/>
        <end position="176"/>
    </location>
</feature>
<evidence type="ECO:0000256" key="1">
    <source>
        <dbReference type="SAM" id="SignalP"/>
    </source>
</evidence>